<reference evidence="3" key="1">
    <citation type="submission" date="2017-01" db="EMBL/GenBank/DDBJ databases">
        <title>High-throughput sequencing uncovers low homogeneity in the biogeography of single-stranded DNA viruses.</title>
        <authorList>
            <person name="Pearson V.M."/>
            <person name="Rokyta D.R."/>
        </authorList>
    </citation>
    <scope>NUCLEOTIDE SEQUENCE</scope>
</reference>
<dbReference type="InterPro" id="IPR038652">
    <property type="entry name" value="Circovirus_capsid_sf"/>
</dbReference>
<sequence>MKRTTRPYSKTPSRKVQKTAPKTVIYKQPSTNVRLVKRHSNFGNIAVNPITGAQGALVFTLSQVPGFSELTAMYDRYKVNAVEVTFYPKVNGIHTVGLADTPEPARLLTCIDYTDSAPPANADEVREYESCECTVIYEKHTRYVPYPKVVDSVSSTRSTYISTASPSERLYGLKFAVEPTGNTGPGIMNYNVEVVYYMSFKDLK</sequence>
<protein>
    <submittedName>
        <fullName evidence="3">Capsid</fullName>
    </submittedName>
</protein>
<accession>A0A2K9LSP6</accession>
<name>A0A2K9LSP6_9VIRU</name>
<dbReference type="EMBL" id="KY487913">
    <property type="protein sequence ID" value="AUM61893.1"/>
    <property type="molecule type" value="Genomic_DNA"/>
</dbReference>
<dbReference type="Gene3D" id="2.60.120.950">
    <property type="entry name" value="Circovirus capsid protein"/>
    <property type="match status" value="1"/>
</dbReference>
<dbReference type="InterPro" id="IPR003383">
    <property type="entry name" value="Circovirus_capsid"/>
</dbReference>
<proteinExistence type="inferred from homology"/>
<comment type="subunit">
    <text evidence="2">Homomultimer. Assembles in the nucleus, presumably in an immature form, then migrates to the cytoplasm once assembled as mature virion. Interacts with Rep; this interaction relocates Rep into the nucleus.</text>
</comment>
<evidence type="ECO:0000256" key="2">
    <source>
        <dbReference type="ARBA" id="ARBA00046863"/>
    </source>
</evidence>
<comment type="similarity">
    <text evidence="1">Belongs to the circoviridae capsid protein family.</text>
</comment>
<dbReference type="Pfam" id="PF02443">
    <property type="entry name" value="Circo_capsid"/>
    <property type="match status" value="1"/>
</dbReference>
<evidence type="ECO:0000256" key="1">
    <source>
        <dbReference type="ARBA" id="ARBA00010301"/>
    </source>
</evidence>
<gene>
    <name evidence="3" type="primary">Cap</name>
</gene>
<evidence type="ECO:0000313" key="3">
    <source>
        <dbReference type="EMBL" id="AUM61893.1"/>
    </source>
</evidence>
<organism evidence="3">
    <name type="scientific">uncultured virus</name>
    <dbReference type="NCBI Taxonomy" id="340016"/>
    <lineage>
        <taxon>Viruses</taxon>
        <taxon>environmental samples</taxon>
    </lineage>
</organism>
<dbReference type="GO" id="GO:0019069">
    <property type="term" value="P:viral capsid assembly"/>
    <property type="evidence" value="ECO:0007669"/>
    <property type="project" value="InterPro"/>
</dbReference>